<dbReference type="EMBL" id="MN173773">
    <property type="protein sequence ID" value="QED89917.1"/>
    <property type="molecule type" value="Genomic_DNA"/>
</dbReference>
<sequence>MDEISMEQFVCEPELAKKIDMAEVVSFDFFDTLYLRPLSDPEDAFTLLGEKLNIENFRAKRQQAQAEAFRVMVQEGRKEITLDNIYSCFPDKQYAKETLMQAEYDLEMQLIEPNYELFPLFQQLIACGKRVIIVSDMYFTGQFFEQALAKQQIENITVFSSADANATKRDSGELFTIVSTQLGVAPGKILHIGDSETGDVKRPAEKGLLSYHYVASRFRDKKKNVSVSTSIAEGLLRMEAREIEYGSYEELGFLTGGPASLGFLEWIKSKSRDDGIDHILFFARDGYVLTNIANQHMKDRLPPFGYFYGSRTTFTLAAMTDANFSAYIPFLISGSDGLCACEVLERIGVKVPAPDIMDKFGLGAQVAITPALHGKLVAFMYAWRWEILKICQRNRRALFQYLRQSGIQSGQKIAVVDVGWSGTTQEAFINAISSFMKVDVHGYYFCLADTPERLHRQNSMNMSALFDSSNSSPELVSKIYAARVAVEFFFSAPHHSIIGLVPGNPVVAVEDAGRGVDENLCDSVQALCYGSERFARLFYQIQERLGLSLSPQMLAMPMIELARTDNWDQYSLITCLRNFDAWGSSKNKQLVATDYL</sequence>
<organism evidence="2">
    <name type="scientific">Klebsiella pneumoniae</name>
    <dbReference type="NCBI Taxonomy" id="573"/>
    <lineage>
        <taxon>Bacteria</taxon>
        <taxon>Pseudomonadati</taxon>
        <taxon>Pseudomonadota</taxon>
        <taxon>Gammaproteobacteria</taxon>
        <taxon>Enterobacterales</taxon>
        <taxon>Enterobacteriaceae</taxon>
        <taxon>Klebsiella/Raoultella group</taxon>
        <taxon>Klebsiella</taxon>
        <taxon>Klebsiella pneumoniae complex</taxon>
    </lineage>
</organism>
<dbReference type="GO" id="GO:0046872">
    <property type="term" value="F:metal ion binding"/>
    <property type="evidence" value="ECO:0007669"/>
    <property type="project" value="UniProtKB-KW"/>
</dbReference>
<protein>
    <submittedName>
        <fullName evidence="2">Haloacid dehalogenase</fullName>
    </submittedName>
</protein>
<dbReference type="Gene3D" id="3.40.50.1000">
    <property type="entry name" value="HAD superfamily/HAD-like"/>
    <property type="match status" value="1"/>
</dbReference>
<dbReference type="SUPFAM" id="SSF56784">
    <property type="entry name" value="HAD-like"/>
    <property type="match status" value="1"/>
</dbReference>
<dbReference type="InterPro" id="IPR023214">
    <property type="entry name" value="HAD_sf"/>
</dbReference>
<evidence type="ECO:0000313" key="2">
    <source>
        <dbReference type="EMBL" id="QED89917.1"/>
    </source>
</evidence>
<dbReference type="AlphaFoldDB" id="A0A5B9BR04"/>
<dbReference type="InterPro" id="IPR036412">
    <property type="entry name" value="HAD-like_sf"/>
</dbReference>
<gene>
    <name evidence="2" type="primary">orf7</name>
</gene>
<accession>A0A5B9BR04</accession>
<proteinExistence type="predicted"/>
<evidence type="ECO:0000256" key="1">
    <source>
        <dbReference type="ARBA" id="ARBA00022723"/>
    </source>
</evidence>
<reference evidence="2" key="1">
    <citation type="submission" date="2019-07" db="EMBL/GenBank/DDBJ databases">
        <authorList>
            <person name="Mann E."/>
            <person name="Kelly S.D."/>
            <person name="Al-Abdul-Wahid S."/>
            <person name="Clarke B.R."/>
            <person name="Ovchinnikova O.G."/>
            <person name="Liu B."/>
            <person name="Whitfield C."/>
        </authorList>
    </citation>
    <scope>NUCLEOTIDE SEQUENCE</scope>
    <source>
        <strain evidence="2">264-1</strain>
    </source>
</reference>
<keyword evidence="1" id="KW-0479">Metal-binding</keyword>
<name>A0A5B9BR04_KLEPN</name>